<name>A0A9W9YLV5_9CNID</name>
<dbReference type="PANTHER" id="PTHR46535:SF1">
    <property type="entry name" value="NEDD4-BINDING PROTEIN 2"/>
    <property type="match status" value="1"/>
</dbReference>
<dbReference type="InterPro" id="IPR052772">
    <property type="entry name" value="Endo/PolyKinase_Domain-Protein"/>
</dbReference>
<keyword evidence="1" id="KW-0812">Transmembrane</keyword>
<dbReference type="InterPro" id="IPR036063">
    <property type="entry name" value="Smr_dom_sf"/>
</dbReference>
<sequence length="164" mass="18138">MGLAAVSRTKRKRQERNLKKIGAGYTWMVPLSQAALAFSKKQGQLAQFYAQQGHLHTEKIKEANARAAALILDQKNELTDENTIDLHGLHVTEAIEALESMLIGKTDPHGGQSRKGCKCISVVTGRGSHSRGGKARIKPAIVEYLKKHDYRFTEPHPGLVKVFL</sequence>
<evidence type="ECO:0000259" key="2">
    <source>
        <dbReference type="PROSITE" id="PS50828"/>
    </source>
</evidence>
<proteinExistence type="predicted"/>
<organism evidence="3 4">
    <name type="scientific">Desmophyllum pertusum</name>
    <dbReference type="NCBI Taxonomy" id="174260"/>
    <lineage>
        <taxon>Eukaryota</taxon>
        <taxon>Metazoa</taxon>
        <taxon>Cnidaria</taxon>
        <taxon>Anthozoa</taxon>
        <taxon>Hexacorallia</taxon>
        <taxon>Scleractinia</taxon>
        <taxon>Caryophylliina</taxon>
        <taxon>Caryophylliidae</taxon>
        <taxon>Desmophyllum</taxon>
    </lineage>
</organism>
<evidence type="ECO:0000256" key="1">
    <source>
        <dbReference type="SAM" id="Phobius"/>
    </source>
</evidence>
<reference evidence="3" key="1">
    <citation type="submission" date="2023-01" db="EMBL/GenBank/DDBJ databases">
        <title>Genome assembly of the deep-sea coral Lophelia pertusa.</title>
        <authorList>
            <person name="Herrera S."/>
            <person name="Cordes E."/>
        </authorList>
    </citation>
    <scope>NUCLEOTIDE SEQUENCE</scope>
    <source>
        <strain evidence="3">USNM1676648</strain>
        <tissue evidence="3">Polyp</tissue>
    </source>
</reference>
<dbReference type="SUPFAM" id="SSF160443">
    <property type="entry name" value="SMR domain-like"/>
    <property type="match status" value="1"/>
</dbReference>
<gene>
    <name evidence="3" type="primary">N4BP2</name>
    <name evidence="3" type="ORF">OS493_023775</name>
</gene>
<dbReference type="PROSITE" id="PS50828">
    <property type="entry name" value="SMR"/>
    <property type="match status" value="1"/>
</dbReference>
<keyword evidence="1" id="KW-1133">Transmembrane helix</keyword>
<dbReference type="Gene3D" id="3.30.1370.110">
    <property type="match status" value="1"/>
</dbReference>
<dbReference type="OrthoDB" id="3231855at2759"/>
<dbReference type="Pfam" id="PF01713">
    <property type="entry name" value="Smr"/>
    <property type="match status" value="1"/>
</dbReference>
<dbReference type="SMART" id="SM00463">
    <property type="entry name" value="SMR"/>
    <property type="match status" value="1"/>
</dbReference>
<dbReference type="GO" id="GO:0005634">
    <property type="term" value="C:nucleus"/>
    <property type="evidence" value="ECO:0007669"/>
    <property type="project" value="TreeGrafter"/>
</dbReference>
<accession>A0A9W9YLV5</accession>
<keyword evidence="4" id="KW-1185">Reference proteome</keyword>
<feature type="transmembrane region" description="Helical" evidence="1">
    <location>
        <begin position="21"/>
        <end position="38"/>
    </location>
</feature>
<dbReference type="GO" id="GO:0004519">
    <property type="term" value="F:endonuclease activity"/>
    <property type="evidence" value="ECO:0007669"/>
    <property type="project" value="TreeGrafter"/>
</dbReference>
<feature type="domain" description="Smr" evidence="2">
    <location>
        <begin position="84"/>
        <end position="164"/>
    </location>
</feature>
<dbReference type="Pfam" id="PF08590">
    <property type="entry name" value="DUF1771"/>
    <property type="match status" value="1"/>
</dbReference>
<comment type="caution">
    <text evidence="3">The sequence shown here is derived from an EMBL/GenBank/DDBJ whole genome shotgun (WGS) entry which is preliminary data.</text>
</comment>
<dbReference type="InterPro" id="IPR013899">
    <property type="entry name" value="DUF1771"/>
</dbReference>
<dbReference type="Proteomes" id="UP001163046">
    <property type="component" value="Unassembled WGS sequence"/>
</dbReference>
<keyword evidence="1" id="KW-0472">Membrane</keyword>
<dbReference type="PANTHER" id="PTHR46535">
    <property type="entry name" value="NEDD4-BINDING PROTEIN 2"/>
    <property type="match status" value="1"/>
</dbReference>
<evidence type="ECO:0000313" key="4">
    <source>
        <dbReference type="Proteomes" id="UP001163046"/>
    </source>
</evidence>
<dbReference type="EMBL" id="MU827319">
    <property type="protein sequence ID" value="KAJ7357644.1"/>
    <property type="molecule type" value="Genomic_DNA"/>
</dbReference>
<evidence type="ECO:0000313" key="3">
    <source>
        <dbReference type="EMBL" id="KAJ7357644.1"/>
    </source>
</evidence>
<dbReference type="InterPro" id="IPR002625">
    <property type="entry name" value="Smr_dom"/>
</dbReference>
<dbReference type="SMART" id="SM01162">
    <property type="entry name" value="DUF1771"/>
    <property type="match status" value="1"/>
</dbReference>
<protein>
    <submittedName>
        <fullName evidence="3">NEDD4-binding protein 2</fullName>
    </submittedName>
</protein>
<dbReference type="AlphaFoldDB" id="A0A9W9YLV5"/>